<feature type="domain" description="Major facilitator superfamily (MFS) profile" evidence="8">
    <location>
        <begin position="65"/>
        <end position="479"/>
    </location>
</feature>
<dbReference type="PANTHER" id="PTHR43791">
    <property type="entry name" value="PERMEASE-RELATED"/>
    <property type="match status" value="1"/>
</dbReference>
<protein>
    <submittedName>
        <fullName evidence="10">MFS domain-containing protein</fullName>
    </submittedName>
</protein>
<evidence type="ECO:0000256" key="6">
    <source>
        <dbReference type="SAM" id="MobiDB-lite"/>
    </source>
</evidence>
<evidence type="ECO:0000256" key="5">
    <source>
        <dbReference type="ARBA" id="ARBA00023136"/>
    </source>
</evidence>
<name>A0A180GAL8_PUCT1</name>
<accession>A0A180GAL8</accession>
<dbReference type="SUPFAM" id="SSF103473">
    <property type="entry name" value="MFS general substrate transporter"/>
    <property type="match status" value="1"/>
</dbReference>
<sequence length="525" mass="57915">MTLLMKKDSDGPHSDPVSQQDTPLSSGSQPPTDGDHILLREEDLSLDNRRKNDERRAILKLDLIVLPLIVMFYFFSSLDRSNIGNARVAGLQTALKLSDHQYSVALTSTFITYVLVKVPANLVLKRIGAHIFLPMISCAWGLVTFCQGFTTNFGGLVVARLFMGLAEGGLYPAILLYLSHSYSRDQLQMRIAIFYSSASLSGSFSGLLAYGILHLHETWGKPAWAWLFFIEGAATMIFATMAAFIFPASISTNRLLSDREKQILTDRLARKSPSTLDPNEKFKLSEVLAAIKSPHVIILTVTQFMSGTAAYSVTYFTPTIVHSLGYSPARTQLMTSPPFAVAFVVMLAGGYFSDRCHARALTAGVSAAVAFIGFMLFLLLDPAHTHAKYGSLFLAIPGVFSLIPPIGAWAANNSDGHYRRATAIAFSYSTSTVGGILSTWLFPHSQAPRFRPGIIVNLVCCAGILLGVIINYIWLRYANHYKSTHRSQILEPYDPHGHGLEPNSPEHLRAWTELGDKHPDFKYVY</sequence>
<keyword evidence="4 7" id="KW-1133">Transmembrane helix</keyword>
<dbReference type="OrthoDB" id="2985014at2759"/>
<dbReference type="GO" id="GO:0016020">
    <property type="term" value="C:membrane"/>
    <property type="evidence" value="ECO:0007669"/>
    <property type="project" value="UniProtKB-SubCell"/>
</dbReference>
<gene>
    <name evidence="9" type="ORF">PTTG_06358</name>
</gene>
<proteinExistence type="predicted"/>
<feature type="transmembrane region" description="Helical" evidence="7">
    <location>
        <begin position="296"/>
        <end position="316"/>
    </location>
</feature>
<evidence type="ECO:0000259" key="8">
    <source>
        <dbReference type="PROSITE" id="PS50850"/>
    </source>
</evidence>
<evidence type="ECO:0000313" key="11">
    <source>
        <dbReference type="Proteomes" id="UP000005240"/>
    </source>
</evidence>
<evidence type="ECO:0000256" key="7">
    <source>
        <dbReference type="SAM" id="Phobius"/>
    </source>
</evidence>
<dbReference type="GO" id="GO:0022857">
    <property type="term" value="F:transmembrane transporter activity"/>
    <property type="evidence" value="ECO:0007669"/>
    <property type="project" value="InterPro"/>
</dbReference>
<dbReference type="FunFam" id="1.20.1250.20:FF:000018">
    <property type="entry name" value="MFS transporter permease"/>
    <property type="match status" value="1"/>
</dbReference>
<reference evidence="10" key="4">
    <citation type="submission" date="2025-05" db="UniProtKB">
        <authorList>
            <consortium name="EnsemblFungi"/>
        </authorList>
    </citation>
    <scope>IDENTIFICATION</scope>
    <source>
        <strain evidence="10">isolate 1-1 / race 1 (BBBD)</strain>
    </source>
</reference>
<evidence type="ECO:0000313" key="10">
    <source>
        <dbReference type="EnsemblFungi" id="PTTG_06358-t43_1-p1"/>
    </source>
</evidence>
<evidence type="ECO:0000256" key="1">
    <source>
        <dbReference type="ARBA" id="ARBA00004141"/>
    </source>
</evidence>
<feature type="transmembrane region" description="Helical" evidence="7">
    <location>
        <begin position="423"/>
        <end position="442"/>
    </location>
</feature>
<keyword evidence="2" id="KW-0813">Transport</keyword>
<dbReference type="FunFam" id="1.20.1250.20:FF:000013">
    <property type="entry name" value="MFS general substrate transporter"/>
    <property type="match status" value="1"/>
</dbReference>
<feature type="transmembrane region" description="Helical" evidence="7">
    <location>
        <begin position="57"/>
        <end position="75"/>
    </location>
</feature>
<feature type="transmembrane region" description="Helical" evidence="7">
    <location>
        <begin position="102"/>
        <end position="124"/>
    </location>
</feature>
<reference evidence="10 11" key="3">
    <citation type="journal article" date="2017" name="G3 (Bethesda)">
        <title>Comparative analysis highlights variable genome content of wheat rusts and divergence of the mating loci.</title>
        <authorList>
            <person name="Cuomo C.A."/>
            <person name="Bakkeren G."/>
            <person name="Khalil H.B."/>
            <person name="Panwar V."/>
            <person name="Joly D."/>
            <person name="Linning R."/>
            <person name="Sakthikumar S."/>
            <person name="Song X."/>
            <person name="Adiconis X."/>
            <person name="Fan L."/>
            <person name="Goldberg J.M."/>
            <person name="Levin J.Z."/>
            <person name="Young S."/>
            <person name="Zeng Q."/>
            <person name="Anikster Y."/>
            <person name="Bruce M."/>
            <person name="Wang M."/>
            <person name="Yin C."/>
            <person name="McCallum B."/>
            <person name="Szabo L.J."/>
            <person name="Hulbert S."/>
            <person name="Chen X."/>
            <person name="Fellers J.P."/>
        </authorList>
    </citation>
    <scope>NUCLEOTIDE SEQUENCE</scope>
    <source>
        <strain evidence="11">Isolate 1-1 / race 1 (BBBD)</strain>
        <strain evidence="10">isolate 1-1 / race 1 (BBBD)</strain>
    </source>
</reference>
<dbReference type="PANTHER" id="PTHR43791:SF85">
    <property type="entry name" value="TRANSPORTER, PUTATIVE (AFU_ORTHOLOGUE AFUA_6G00710)-RELATED"/>
    <property type="match status" value="1"/>
</dbReference>
<feature type="transmembrane region" description="Helical" evidence="7">
    <location>
        <begin position="224"/>
        <end position="246"/>
    </location>
</feature>
<feature type="transmembrane region" description="Helical" evidence="7">
    <location>
        <begin position="131"/>
        <end position="150"/>
    </location>
</feature>
<feature type="transmembrane region" description="Helical" evidence="7">
    <location>
        <begin position="336"/>
        <end position="353"/>
    </location>
</feature>
<dbReference type="Pfam" id="PF07690">
    <property type="entry name" value="MFS_1"/>
    <property type="match status" value="1"/>
</dbReference>
<feature type="transmembrane region" description="Helical" evidence="7">
    <location>
        <begin position="191"/>
        <end position="212"/>
    </location>
</feature>
<dbReference type="EnsemblFungi" id="PTTG_06358-t43_1">
    <property type="protein sequence ID" value="PTTG_06358-t43_1-p1"/>
    <property type="gene ID" value="PTTG_06358"/>
</dbReference>
<feature type="transmembrane region" description="Helical" evidence="7">
    <location>
        <begin position="392"/>
        <end position="411"/>
    </location>
</feature>
<feature type="transmembrane region" description="Helical" evidence="7">
    <location>
        <begin position="156"/>
        <end position="179"/>
    </location>
</feature>
<feature type="compositionally biased region" description="Polar residues" evidence="6">
    <location>
        <begin position="16"/>
        <end position="31"/>
    </location>
</feature>
<dbReference type="STRING" id="630390.A0A180GAL8"/>
<dbReference type="InterPro" id="IPR036259">
    <property type="entry name" value="MFS_trans_sf"/>
</dbReference>
<dbReference type="Proteomes" id="UP000005240">
    <property type="component" value="Unassembled WGS sequence"/>
</dbReference>
<feature type="transmembrane region" description="Helical" evidence="7">
    <location>
        <begin position="360"/>
        <end position="380"/>
    </location>
</feature>
<dbReference type="Gene3D" id="1.20.1250.20">
    <property type="entry name" value="MFS general substrate transporter like domains"/>
    <property type="match status" value="2"/>
</dbReference>
<feature type="region of interest" description="Disordered" evidence="6">
    <location>
        <begin position="1"/>
        <end position="36"/>
    </location>
</feature>
<feature type="compositionally biased region" description="Basic and acidic residues" evidence="6">
    <location>
        <begin position="1"/>
        <end position="13"/>
    </location>
</feature>
<reference evidence="9" key="1">
    <citation type="submission" date="2009-11" db="EMBL/GenBank/DDBJ databases">
        <authorList>
            <consortium name="The Broad Institute Genome Sequencing Platform"/>
            <person name="Ward D."/>
            <person name="Feldgarden M."/>
            <person name="Earl A."/>
            <person name="Young S.K."/>
            <person name="Zeng Q."/>
            <person name="Koehrsen M."/>
            <person name="Alvarado L."/>
            <person name="Berlin A."/>
            <person name="Bochicchio J."/>
            <person name="Borenstein D."/>
            <person name="Chapman S.B."/>
            <person name="Chen Z."/>
            <person name="Engels R."/>
            <person name="Freedman E."/>
            <person name="Gellesch M."/>
            <person name="Goldberg J."/>
            <person name="Griggs A."/>
            <person name="Gujja S."/>
            <person name="Heilman E."/>
            <person name="Heiman D."/>
            <person name="Hepburn T."/>
            <person name="Howarth C."/>
            <person name="Jen D."/>
            <person name="Larson L."/>
            <person name="Lewis B."/>
            <person name="Mehta T."/>
            <person name="Park D."/>
            <person name="Pearson M."/>
            <person name="Roberts A."/>
            <person name="Saif S."/>
            <person name="Shea T."/>
            <person name="Shenoy N."/>
            <person name="Sisk P."/>
            <person name="Stolte C."/>
            <person name="Sykes S."/>
            <person name="Thomson T."/>
            <person name="Walk T."/>
            <person name="White J."/>
            <person name="Yandava C."/>
            <person name="Izard J."/>
            <person name="Baranova O.V."/>
            <person name="Blanton J.M."/>
            <person name="Tanner A.C."/>
            <person name="Dewhirst F.E."/>
            <person name="Haas B."/>
            <person name="Nusbaum C."/>
            <person name="Birren B."/>
        </authorList>
    </citation>
    <scope>NUCLEOTIDE SEQUENCE [LARGE SCALE GENOMIC DNA]</scope>
    <source>
        <strain evidence="9">1-1 BBBD Race 1</strain>
    </source>
</reference>
<dbReference type="InterPro" id="IPR020846">
    <property type="entry name" value="MFS_dom"/>
</dbReference>
<keyword evidence="5 7" id="KW-0472">Membrane</keyword>
<reference evidence="9" key="2">
    <citation type="submission" date="2016-05" db="EMBL/GenBank/DDBJ databases">
        <title>Comparative analysis highlights variable genome content of wheat rusts and divergence of the mating loci.</title>
        <authorList>
            <person name="Cuomo C.A."/>
            <person name="Bakkeren G."/>
            <person name="Szabo L."/>
            <person name="Khalil H."/>
            <person name="Joly D."/>
            <person name="Goldberg J."/>
            <person name="Young S."/>
            <person name="Zeng Q."/>
            <person name="Fellers J."/>
        </authorList>
    </citation>
    <scope>NUCLEOTIDE SEQUENCE [LARGE SCALE GENOMIC DNA]</scope>
    <source>
        <strain evidence="9">1-1 BBBD Race 1</strain>
    </source>
</reference>
<keyword evidence="3 7" id="KW-0812">Transmembrane</keyword>
<organism evidence="9">
    <name type="scientific">Puccinia triticina (isolate 1-1 / race 1 (BBBD))</name>
    <name type="common">Brown leaf rust fungus</name>
    <dbReference type="NCBI Taxonomy" id="630390"/>
    <lineage>
        <taxon>Eukaryota</taxon>
        <taxon>Fungi</taxon>
        <taxon>Dikarya</taxon>
        <taxon>Basidiomycota</taxon>
        <taxon>Pucciniomycotina</taxon>
        <taxon>Pucciniomycetes</taxon>
        <taxon>Pucciniales</taxon>
        <taxon>Pucciniaceae</taxon>
        <taxon>Puccinia</taxon>
    </lineage>
</organism>
<evidence type="ECO:0000256" key="3">
    <source>
        <dbReference type="ARBA" id="ARBA00022692"/>
    </source>
</evidence>
<evidence type="ECO:0000313" key="9">
    <source>
        <dbReference type="EMBL" id="OAV89731.1"/>
    </source>
</evidence>
<evidence type="ECO:0000256" key="2">
    <source>
        <dbReference type="ARBA" id="ARBA00022448"/>
    </source>
</evidence>
<dbReference type="VEuPathDB" id="FungiDB:PTTG_06358"/>
<keyword evidence="11" id="KW-1185">Reference proteome</keyword>
<evidence type="ECO:0000256" key="4">
    <source>
        <dbReference type="ARBA" id="ARBA00022989"/>
    </source>
</evidence>
<feature type="transmembrane region" description="Helical" evidence="7">
    <location>
        <begin position="454"/>
        <end position="475"/>
    </location>
</feature>
<dbReference type="InterPro" id="IPR011701">
    <property type="entry name" value="MFS"/>
</dbReference>
<comment type="subcellular location">
    <subcellularLocation>
        <location evidence="1">Membrane</location>
        <topology evidence="1">Multi-pass membrane protein</topology>
    </subcellularLocation>
</comment>
<dbReference type="PROSITE" id="PS50850">
    <property type="entry name" value="MFS"/>
    <property type="match status" value="1"/>
</dbReference>
<dbReference type="EMBL" id="ADAS02000119">
    <property type="protein sequence ID" value="OAV89731.1"/>
    <property type="molecule type" value="Genomic_DNA"/>
</dbReference>
<dbReference type="AlphaFoldDB" id="A0A180GAL8"/>